<evidence type="ECO:0000256" key="2">
    <source>
        <dbReference type="ARBA" id="ARBA00022729"/>
    </source>
</evidence>
<evidence type="ECO:0000256" key="8">
    <source>
        <dbReference type="PIRSR" id="PIRSR618044-2"/>
    </source>
</evidence>
<dbReference type="STRING" id="1450648.CLORY_28290"/>
<comment type="caution">
    <text evidence="13">The sequence shown here is derived from an EMBL/GenBank/DDBJ whole genome shotgun (WGS) entry which is preliminary data.</text>
</comment>
<keyword evidence="5" id="KW-0573">Peptidoglycan synthesis</keyword>
<reference evidence="13 14" key="1">
    <citation type="submission" date="2017-03" db="EMBL/GenBank/DDBJ databases">
        <title>Genome sequence of Clostridium oryzae DSM 28571.</title>
        <authorList>
            <person name="Poehlein A."/>
            <person name="Daniel R."/>
        </authorList>
    </citation>
    <scope>NUCLEOTIDE SEQUENCE [LARGE SCALE GENOMIC DNA]</scope>
    <source>
        <strain evidence="13 14">DSM 28571</strain>
    </source>
</reference>
<keyword evidence="10" id="KW-0812">Transmembrane</keyword>
<dbReference type="EMBL" id="MZGV01000032">
    <property type="protein sequence ID" value="OPJ60377.1"/>
    <property type="molecule type" value="Genomic_DNA"/>
</dbReference>
<sequence length="425" mass="46558">MKKLKKILLFALTFSLTTAVAPLTTVKAQETPPQIYGKAGITIDAKTGEIIYANNIDNKMYPASITKVMTALLLAKNKSKTDTIKYTEEAKKQPADALSTNIFRNIKVGDTLSGEDTMTSLLLFSANDAAYMVADAVGGSSDKFVGMMNSEAKKLKMKNTHFVTANGLHNPEHYTTPYDLTILGRAAYKNSWVREVMGMKTASITLSNKTPANIENRNKLVGTNGCVGGKTGYTSPAGRCLMAVFNRNGRVIVGVVMKSLYNSDDTAVFQDMKKIVDWSYATKKTVAISNGTVVAKKTISYKPLRFFGPTKTVKVPIVIKQDVSYYDNYINKKELKKNVSISNISAWNLSNTEKVGTLAVSQREYKTNYALYPTLSSKDILSKDRPLLIGAIVGVSVCAVILLLVIVLIVKGIASRGRRGKNKYY</sequence>
<evidence type="ECO:0000256" key="1">
    <source>
        <dbReference type="ARBA" id="ARBA00007164"/>
    </source>
</evidence>
<feature type="transmembrane region" description="Helical" evidence="10">
    <location>
        <begin position="387"/>
        <end position="410"/>
    </location>
</feature>
<keyword evidence="4" id="KW-0133">Cell shape</keyword>
<dbReference type="GO" id="GO:0009252">
    <property type="term" value="P:peptidoglycan biosynthetic process"/>
    <property type="evidence" value="ECO:0007669"/>
    <property type="project" value="UniProtKB-KW"/>
</dbReference>
<dbReference type="Proteomes" id="UP000190080">
    <property type="component" value="Unassembled WGS sequence"/>
</dbReference>
<evidence type="ECO:0000313" key="13">
    <source>
        <dbReference type="EMBL" id="OPJ60377.1"/>
    </source>
</evidence>
<dbReference type="InterPro" id="IPR001967">
    <property type="entry name" value="Peptidase_S11_N"/>
</dbReference>
<dbReference type="PRINTS" id="PR00725">
    <property type="entry name" value="DADACBPTASE1"/>
</dbReference>
<keyword evidence="2 11" id="KW-0732">Signal</keyword>
<organism evidence="13 14">
    <name type="scientific">Clostridium oryzae</name>
    <dbReference type="NCBI Taxonomy" id="1450648"/>
    <lineage>
        <taxon>Bacteria</taxon>
        <taxon>Bacillati</taxon>
        <taxon>Bacillota</taxon>
        <taxon>Clostridia</taxon>
        <taxon>Eubacteriales</taxon>
        <taxon>Clostridiaceae</taxon>
        <taxon>Clostridium</taxon>
    </lineage>
</organism>
<dbReference type="PANTHER" id="PTHR21581:SF26">
    <property type="entry name" value="D-ALANYL-D-ALANINE ENDOPEPTIDASE"/>
    <property type="match status" value="1"/>
</dbReference>
<keyword evidence="6" id="KW-0961">Cell wall biogenesis/degradation</keyword>
<feature type="binding site" evidence="8">
    <location>
        <position position="230"/>
    </location>
    <ligand>
        <name>substrate</name>
    </ligand>
</feature>
<evidence type="ECO:0000256" key="9">
    <source>
        <dbReference type="RuleBase" id="RU004016"/>
    </source>
</evidence>
<proteinExistence type="inferred from homology"/>
<keyword evidence="14" id="KW-1185">Reference proteome</keyword>
<dbReference type="OrthoDB" id="1701915at2"/>
<feature type="chain" id="PRO_5038332744" evidence="11">
    <location>
        <begin position="22"/>
        <end position="425"/>
    </location>
</feature>
<dbReference type="GO" id="GO:0006508">
    <property type="term" value="P:proteolysis"/>
    <property type="evidence" value="ECO:0007669"/>
    <property type="project" value="InterPro"/>
</dbReference>
<dbReference type="InterPro" id="IPR012338">
    <property type="entry name" value="Beta-lactam/transpept-like"/>
</dbReference>
<feature type="active site" description="Proton acceptor" evidence="7">
    <location>
        <position position="67"/>
    </location>
</feature>
<feature type="signal peptide" evidence="11">
    <location>
        <begin position="1"/>
        <end position="21"/>
    </location>
</feature>
<keyword evidence="10" id="KW-1133">Transmembrane helix</keyword>
<dbReference type="EC" id="3.4.16.4" evidence="13"/>
<accession>A0A1V4ILM1</accession>
<comment type="similarity">
    <text evidence="1 9">Belongs to the peptidase S11 family.</text>
</comment>
<evidence type="ECO:0000256" key="11">
    <source>
        <dbReference type="SAM" id="SignalP"/>
    </source>
</evidence>
<dbReference type="AlphaFoldDB" id="A0A1V4ILM1"/>
<dbReference type="Pfam" id="PF00768">
    <property type="entry name" value="Peptidase_S11"/>
    <property type="match status" value="1"/>
</dbReference>
<keyword evidence="13" id="KW-0645">Protease</keyword>
<dbReference type="RefSeq" id="WP_079425564.1">
    <property type="nucleotide sequence ID" value="NZ_MZGV01000032.1"/>
</dbReference>
<name>A0A1V4ILM1_9CLOT</name>
<feature type="active site" description="Acyl-ester intermediate" evidence="7">
    <location>
        <position position="64"/>
    </location>
</feature>
<dbReference type="GO" id="GO:0008360">
    <property type="term" value="P:regulation of cell shape"/>
    <property type="evidence" value="ECO:0007669"/>
    <property type="project" value="UniProtKB-KW"/>
</dbReference>
<feature type="active site" evidence="7">
    <location>
        <position position="125"/>
    </location>
</feature>
<keyword evidence="10" id="KW-0472">Membrane</keyword>
<keyword evidence="3 13" id="KW-0378">Hydrolase</keyword>
<evidence type="ECO:0000256" key="6">
    <source>
        <dbReference type="ARBA" id="ARBA00023316"/>
    </source>
</evidence>
<evidence type="ECO:0000313" key="14">
    <source>
        <dbReference type="Proteomes" id="UP000190080"/>
    </source>
</evidence>
<evidence type="ECO:0000256" key="7">
    <source>
        <dbReference type="PIRSR" id="PIRSR618044-1"/>
    </source>
</evidence>
<evidence type="ECO:0000256" key="10">
    <source>
        <dbReference type="SAM" id="Phobius"/>
    </source>
</evidence>
<dbReference type="GO" id="GO:0071555">
    <property type="term" value="P:cell wall organization"/>
    <property type="evidence" value="ECO:0007669"/>
    <property type="project" value="UniProtKB-KW"/>
</dbReference>
<feature type="domain" description="Peptidase S11 D-alanyl-D-alanine carboxypeptidase A N-terminal" evidence="12">
    <location>
        <begin position="29"/>
        <end position="258"/>
    </location>
</feature>
<dbReference type="InterPro" id="IPR018044">
    <property type="entry name" value="Peptidase_S11"/>
</dbReference>
<dbReference type="Gene3D" id="3.40.710.10">
    <property type="entry name" value="DD-peptidase/beta-lactamase superfamily"/>
    <property type="match status" value="1"/>
</dbReference>
<evidence type="ECO:0000256" key="3">
    <source>
        <dbReference type="ARBA" id="ARBA00022801"/>
    </source>
</evidence>
<evidence type="ECO:0000256" key="5">
    <source>
        <dbReference type="ARBA" id="ARBA00022984"/>
    </source>
</evidence>
<evidence type="ECO:0000256" key="4">
    <source>
        <dbReference type="ARBA" id="ARBA00022960"/>
    </source>
</evidence>
<dbReference type="SUPFAM" id="SSF56601">
    <property type="entry name" value="beta-lactamase/transpeptidase-like"/>
    <property type="match status" value="1"/>
</dbReference>
<dbReference type="PANTHER" id="PTHR21581">
    <property type="entry name" value="D-ALANYL-D-ALANINE CARBOXYPEPTIDASE"/>
    <property type="match status" value="1"/>
</dbReference>
<keyword evidence="13" id="KW-0121">Carboxypeptidase</keyword>
<dbReference type="GO" id="GO:0009002">
    <property type="term" value="F:serine-type D-Ala-D-Ala carboxypeptidase activity"/>
    <property type="evidence" value="ECO:0007669"/>
    <property type="project" value="UniProtKB-EC"/>
</dbReference>
<protein>
    <submittedName>
        <fullName evidence="13">D-alanyl-D-alanine carboxypeptidase DacB</fullName>
        <ecNumber evidence="13">3.4.16.4</ecNumber>
    </submittedName>
</protein>
<gene>
    <name evidence="13" type="primary">dacB_3</name>
    <name evidence="13" type="ORF">CLORY_28290</name>
</gene>
<evidence type="ECO:0000259" key="12">
    <source>
        <dbReference type="Pfam" id="PF00768"/>
    </source>
</evidence>